<sequence>MAFTAAAGAQAISLHEGARGEGARGGAPEQLLHERPRALTPPRRERPGRPAA</sequence>
<feature type="region of interest" description="Disordered" evidence="1">
    <location>
        <begin position="1"/>
        <end position="52"/>
    </location>
</feature>
<accession>S4Y7Z6</accession>
<dbReference type="EMBL" id="CP003969">
    <property type="protein sequence ID" value="AGP41577.1"/>
    <property type="molecule type" value="Genomic_DNA"/>
</dbReference>
<dbReference type="Proteomes" id="UP000014803">
    <property type="component" value="Chromosome"/>
</dbReference>
<dbReference type="KEGG" id="scu:SCE1572_48055"/>
<evidence type="ECO:0000313" key="3">
    <source>
        <dbReference type="Proteomes" id="UP000014803"/>
    </source>
</evidence>
<organism evidence="2 3">
    <name type="scientific">Sorangium cellulosum So0157-2</name>
    <dbReference type="NCBI Taxonomy" id="1254432"/>
    <lineage>
        <taxon>Bacteria</taxon>
        <taxon>Pseudomonadati</taxon>
        <taxon>Myxococcota</taxon>
        <taxon>Polyangia</taxon>
        <taxon>Polyangiales</taxon>
        <taxon>Polyangiaceae</taxon>
        <taxon>Sorangium</taxon>
    </lineage>
</organism>
<dbReference type="AlphaFoldDB" id="S4Y7Z6"/>
<evidence type="ECO:0000313" key="2">
    <source>
        <dbReference type="EMBL" id="AGP41577.1"/>
    </source>
</evidence>
<evidence type="ECO:0000256" key="1">
    <source>
        <dbReference type="SAM" id="MobiDB-lite"/>
    </source>
</evidence>
<protein>
    <submittedName>
        <fullName evidence="2">Uncharacterized protein</fullName>
    </submittedName>
</protein>
<dbReference type="HOGENOM" id="CLU_3084808_0_0_7"/>
<name>S4Y7Z6_SORCE</name>
<gene>
    <name evidence="2" type="ORF">SCE1572_48055</name>
</gene>
<reference evidence="2 3" key="1">
    <citation type="journal article" date="2013" name="Sci. Rep.">
        <title>Extraordinary expansion of a Sorangium cellulosum genome from an alkaline milieu.</title>
        <authorList>
            <person name="Han K."/>
            <person name="Li Z.F."/>
            <person name="Peng R."/>
            <person name="Zhu L.P."/>
            <person name="Zhou T."/>
            <person name="Wang L.G."/>
            <person name="Li S.G."/>
            <person name="Zhang X.B."/>
            <person name="Hu W."/>
            <person name="Wu Z.H."/>
            <person name="Qin N."/>
            <person name="Li Y.Z."/>
        </authorList>
    </citation>
    <scope>NUCLEOTIDE SEQUENCE [LARGE SCALE GENOMIC DNA]</scope>
    <source>
        <strain evidence="2 3">So0157-2</strain>
    </source>
</reference>
<proteinExistence type="predicted"/>
<feature type="compositionally biased region" description="Basic and acidic residues" evidence="1">
    <location>
        <begin position="31"/>
        <end position="52"/>
    </location>
</feature>